<accession>A0A6J7ACT9</accession>
<feature type="compositionally biased region" description="Basic and acidic residues" evidence="1">
    <location>
        <begin position="110"/>
        <end position="124"/>
    </location>
</feature>
<name>A0A6J7ACT9_9ZZZZ</name>
<evidence type="ECO:0000256" key="1">
    <source>
        <dbReference type="SAM" id="MobiDB-lite"/>
    </source>
</evidence>
<organism evidence="2">
    <name type="scientific">freshwater metagenome</name>
    <dbReference type="NCBI Taxonomy" id="449393"/>
    <lineage>
        <taxon>unclassified sequences</taxon>
        <taxon>metagenomes</taxon>
        <taxon>ecological metagenomes</taxon>
    </lineage>
</organism>
<evidence type="ECO:0000313" key="2">
    <source>
        <dbReference type="EMBL" id="CAB4830643.1"/>
    </source>
</evidence>
<dbReference type="EMBL" id="CAFAAV010000181">
    <property type="protein sequence ID" value="CAB4830643.1"/>
    <property type="molecule type" value="Genomic_DNA"/>
</dbReference>
<proteinExistence type="predicted"/>
<sequence>MCRGARQLACGGGVLCHHGDQLRRCDPGLVERIARLRELSAGAVEQVGCFREVTGTQGGKSLLGQVVAVPECGLRRLRCQSCPSNGDCRESYCHQQCAPSDASYGARAAGDGERDEAAAQHESDGGTPAEAPHPTGSEQTVDRDGGHQRSVYRKVVATDPDPAGTNEGECGRSADHRIVCHEVRPGGDDAEHPPGCAGTCPRHHESCCREQQHTAQEKRCRPSR</sequence>
<protein>
    <submittedName>
        <fullName evidence="2">Unannotated protein</fullName>
    </submittedName>
</protein>
<reference evidence="2" key="1">
    <citation type="submission" date="2020-05" db="EMBL/GenBank/DDBJ databases">
        <authorList>
            <person name="Chiriac C."/>
            <person name="Salcher M."/>
            <person name="Ghai R."/>
            <person name="Kavagutti S V."/>
        </authorList>
    </citation>
    <scope>NUCLEOTIDE SEQUENCE</scope>
</reference>
<dbReference type="AlphaFoldDB" id="A0A6J7ACT9"/>
<feature type="region of interest" description="Disordered" evidence="1">
    <location>
        <begin position="104"/>
        <end position="147"/>
    </location>
</feature>
<gene>
    <name evidence="2" type="ORF">UFOPK3099_02048</name>
</gene>